<dbReference type="SUPFAM" id="SSF50447">
    <property type="entry name" value="Translation proteins"/>
    <property type="match status" value="1"/>
</dbReference>
<dbReference type="SUPFAM" id="SSF54980">
    <property type="entry name" value="EF-G C-terminal domain-like"/>
    <property type="match status" value="1"/>
</dbReference>
<protein>
    <submittedName>
        <fullName evidence="5">Elongation factor Tu GTP binding domain</fullName>
    </submittedName>
</protein>
<proteinExistence type="predicted"/>
<keyword evidence="6" id="KW-1185">Reference proteome</keyword>
<keyword evidence="2" id="KW-0342">GTP-binding</keyword>
<dbReference type="PANTHER" id="PTHR42908:SF3">
    <property type="entry name" value="ELONGATION FACTOR-LIKE GTPASE 1"/>
    <property type="match status" value="1"/>
</dbReference>
<dbReference type="CDD" id="cd16268">
    <property type="entry name" value="EF2_II"/>
    <property type="match status" value="1"/>
</dbReference>
<dbReference type="InterPro" id="IPR020568">
    <property type="entry name" value="Ribosomal_Su5_D2-typ_SF"/>
</dbReference>
<dbReference type="AlphaFoldDB" id="A0AAW1KGW4"/>
<dbReference type="NCBIfam" id="TIGR00231">
    <property type="entry name" value="small_GTP"/>
    <property type="match status" value="1"/>
</dbReference>
<dbReference type="GO" id="GO:0043022">
    <property type="term" value="F:ribosome binding"/>
    <property type="evidence" value="ECO:0007669"/>
    <property type="project" value="TreeGrafter"/>
</dbReference>
<dbReference type="InterPro" id="IPR009000">
    <property type="entry name" value="Transl_B-barrel_sf"/>
</dbReference>
<dbReference type="InterPro" id="IPR035647">
    <property type="entry name" value="EFG_III/V"/>
</dbReference>
<dbReference type="GO" id="GO:1990904">
    <property type="term" value="C:ribonucleoprotein complex"/>
    <property type="evidence" value="ECO:0007669"/>
    <property type="project" value="TreeGrafter"/>
</dbReference>
<dbReference type="SUPFAM" id="SSF54211">
    <property type="entry name" value="Ribosomal protein S5 domain 2-like"/>
    <property type="match status" value="1"/>
</dbReference>
<dbReference type="Pfam" id="PF25118">
    <property type="entry name" value="EFL1"/>
    <property type="match status" value="1"/>
</dbReference>
<keyword evidence="1" id="KW-0547">Nucleotide-binding</keyword>
<dbReference type="EMBL" id="JASPKY010000224">
    <property type="protein sequence ID" value="KAK9718880.1"/>
    <property type="molecule type" value="Genomic_DNA"/>
</dbReference>
<dbReference type="Gene3D" id="2.40.30.10">
    <property type="entry name" value="Translation factors"/>
    <property type="match status" value="1"/>
</dbReference>
<evidence type="ECO:0000256" key="3">
    <source>
        <dbReference type="SAM" id="MobiDB-lite"/>
    </source>
</evidence>
<dbReference type="Gene3D" id="3.40.50.300">
    <property type="entry name" value="P-loop containing nucleotide triphosphate hydrolases"/>
    <property type="match status" value="1"/>
</dbReference>
<evidence type="ECO:0000259" key="4">
    <source>
        <dbReference type="PROSITE" id="PS51722"/>
    </source>
</evidence>
<accession>A0AAW1KGW4</accession>
<feature type="region of interest" description="Disordered" evidence="3">
    <location>
        <begin position="407"/>
        <end position="447"/>
    </location>
</feature>
<dbReference type="FunFam" id="3.30.70.870:FF:000002">
    <property type="entry name" value="Translation elongation factor 2"/>
    <property type="match status" value="1"/>
</dbReference>
<keyword evidence="5" id="KW-0648">Protein biosynthesis</keyword>
<dbReference type="PANTHER" id="PTHR42908">
    <property type="entry name" value="TRANSLATION ELONGATION FACTOR-RELATED"/>
    <property type="match status" value="1"/>
</dbReference>
<evidence type="ECO:0000256" key="1">
    <source>
        <dbReference type="ARBA" id="ARBA00022741"/>
    </source>
</evidence>
<dbReference type="InterPro" id="IPR000795">
    <property type="entry name" value="T_Tr_GTP-bd_dom"/>
</dbReference>
<dbReference type="GO" id="GO:0003746">
    <property type="term" value="F:translation elongation factor activity"/>
    <property type="evidence" value="ECO:0007669"/>
    <property type="project" value="UniProtKB-KW"/>
</dbReference>
<dbReference type="InterPro" id="IPR005225">
    <property type="entry name" value="Small_GTP-bd"/>
</dbReference>
<dbReference type="GO" id="GO:0042256">
    <property type="term" value="P:cytosolic ribosome assembly"/>
    <property type="evidence" value="ECO:0007669"/>
    <property type="project" value="TreeGrafter"/>
</dbReference>
<dbReference type="InterPro" id="IPR056752">
    <property type="entry name" value="EFL1"/>
</dbReference>
<dbReference type="InterPro" id="IPR014721">
    <property type="entry name" value="Ribsml_uS5_D2-typ_fold_subgr"/>
</dbReference>
<dbReference type="Pfam" id="PF00009">
    <property type="entry name" value="GTP_EFTU"/>
    <property type="match status" value="1"/>
</dbReference>
<dbReference type="InterPro" id="IPR027417">
    <property type="entry name" value="P-loop_NTPase"/>
</dbReference>
<gene>
    <name evidence="5" type="ORF">QE152_g22962</name>
</gene>
<dbReference type="GO" id="GO:0003924">
    <property type="term" value="F:GTPase activity"/>
    <property type="evidence" value="ECO:0007669"/>
    <property type="project" value="InterPro"/>
</dbReference>
<dbReference type="PROSITE" id="PS51722">
    <property type="entry name" value="G_TR_2"/>
    <property type="match status" value="1"/>
</dbReference>
<dbReference type="Gene3D" id="3.30.70.870">
    <property type="entry name" value="Elongation Factor G (Translational Gtpase), domain 3"/>
    <property type="match status" value="1"/>
</dbReference>
<evidence type="ECO:0000256" key="2">
    <source>
        <dbReference type="ARBA" id="ARBA00023134"/>
    </source>
</evidence>
<name>A0AAW1KGW4_POPJA</name>
<comment type="caution">
    <text evidence="5">The sequence shown here is derived from an EMBL/GenBank/DDBJ whole genome shotgun (WGS) entry which is preliminary data.</text>
</comment>
<dbReference type="SUPFAM" id="SSF52540">
    <property type="entry name" value="P-loop containing nucleoside triphosphate hydrolases"/>
    <property type="match status" value="1"/>
</dbReference>
<dbReference type="GO" id="GO:0005829">
    <property type="term" value="C:cytosol"/>
    <property type="evidence" value="ECO:0007669"/>
    <property type="project" value="TreeGrafter"/>
</dbReference>
<keyword evidence="5" id="KW-0251">Elongation factor</keyword>
<feature type="compositionally biased region" description="Basic and acidic residues" evidence="3">
    <location>
        <begin position="414"/>
        <end position="445"/>
    </location>
</feature>
<dbReference type="Proteomes" id="UP001458880">
    <property type="component" value="Unassembled WGS sequence"/>
</dbReference>
<dbReference type="Gene3D" id="3.30.230.10">
    <property type="match status" value="1"/>
</dbReference>
<evidence type="ECO:0000313" key="6">
    <source>
        <dbReference type="Proteomes" id="UP001458880"/>
    </source>
</evidence>
<sequence>MYSLRPNVEELKTYSTNPDFIRNVCILAHVDHGKTTIADSLLAINGIVSKRSAGQIRYLDDRLDEQQRGITMKSSAVSLCYPNDDQKYIINLVDTPGHIDFSSEVSAAVRICDGALIVVDIIEGVCVQTKDAIKQAYDEQVKMILVINKIDRLIVELHKTVEEIFQSILRVIEDCNVTIAELCRYDLENEEDEEEFLFSPEKDNVIFACAIDGWGVTTRIICEMFYDIVGETADSLNEKIWNFDYYVDSTTRKVVPGCLERKKENLFIQLCLKTIYYVYFTLMIRMEKDKLDVILKKLKIKNPTREMHHNDSRVQVKAILQAWSPLASVILGHCVNVVPSPNNINARKIRHLTFGNRYFENDLINVCCEKMMNGMKNSGDDEELSIAYVSKMFYINRRNLSQNKPKIFIPQRSRPTDRGKQEQIKIEKQSKEEDVEKTEEVSPHEDEPEDVTIGLSRIFSGRLFVGQEMYFLNNSYTPVNALNNEKTKKFIIKELYLLLGRELVLTDSVSFGNICGIGGLDDIIIRSGTLSSSLQCLPLTEYFPMEPIVRNTIEPVNPKDTPLLHQGLKQLMQSDSCVQVVVQESGELVLVTAGDVHLAKCLEDLRSKFIKFEINVSKPMVSLRETIIDTDKKIDLKDPAGVIDVFVPEFGLQAQIKAVPLCDKIINFIKLNYDIFCMIEEHQQQAVDLGQPNFRQKVFQNEYTRNLVLKLKEQLTNTFRTASGVWSDLSDKIWSISKTKNAINILFNNTDDYRRNIFDVLDSADERSNFDHCFVHGFEMCCRAGPICEEPLVNCAFFVNQYVLDRKNVTHSESGAQAVVNITLAVKTGLREAFEKQPQRLMEPIFTTDIQVNTFILGEFLLFVSILLNRPSSSIDD</sequence>
<organism evidence="5 6">
    <name type="scientific">Popillia japonica</name>
    <name type="common">Japanese beetle</name>
    <dbReference type="NCBI Taxonomy" id="7064"/>
    <lineage>
        <taxon>Eukaryota</taxon>
        <taxon>Metazoa</taxon>
        <taxon>Ecdysozoa</taxon>
        <taxon>Arthropoda</taxon>
        <taxon>Hexapoda</taxon>
        <taxon>Insecta</taxon>
        <taxon>Pterygota</taxon>
        <taxon>Neoptera</taxon>
        <taxon>Endopterygota</taxon>
        <taxon>Coleoptera</taxon>
        <taxon>Polyphaga</taxon>
        <taxon>Scarabaeiformia</taxon>
        <taxon>Scarabaeidae</taxon>
        <taxon>Rutelinae</taxon>
        <taxon>Popillia</taxon>
    </lineage>
</organism>
<dbReference type="GO" id="GO:0005525">
    <property type="term" value="F:GTP binding"/>
    <property type="evidence" value="ECO:0007669"/>
    <property type="project" value="UniProtKB-KW"/>
</dbReference>
<feature type="domain" description="Tr-type G" evidence="4">
    <location>
        <begin position="19"/>
        <end position="237"/>
    </location>
</feature>
<reference evidence="5 6" key="1">
    <citation type="journal article" date="2024" name="BMC Genomics">
        <title>De novo assembly and annotation of Popillia japonica's genome with initial clues to its potential as an invasive pest.</title>
        <authorList>
            <person name="Cucini C."/>
            <person name="Boschi S."/>
            <person name="Funari R."/>
            <person name="Cardaioli E."/>
            <person name="Iannotti N."/>
            <person name="Marturano G."/>
            <person name="Paoli F."/>
            <person name="Bruttini M."/>
            <person name="Carapelli A."/>
            <person name="Frati F."/>
            <person name="Nardi F."/>
        </authorList>
    </citation>
    <scope>NUCLEOTIDE SEQUENCE [LARGE SCALE GENOMIC DNA]</scope>
    <source>
        <strain evidence="5">DMR45628</strain>
    </source>
</reference>
<dbReference type="PRINTS" id="PR00315">
    <property type="entry name" value="ELONGATNFCT"/>
</dbReference>
<evidence type="ECO:0000313" key="5">
    <source>
        <dbReference type="EMBL" id="KAK9718880.1"/>
    </source>
</evidence>